<dbReference type="EMBL" id="RBNI01003014">
    <property type="protein sequence ID" value="RUP48730.1"/>
    <property type="molecule type" value="Genomic_DNA"/>
</dbReference>
<dbReference type="Proteomes" id="UP000268093">
    <property type="component" value="Unassembled WGS sequence"/>
</dbReference>
<sequence length="204" mass="22318">MPPTTIGIIGTAGRGVGVKMTKSIFDAMLSKTEHIIEGQLKLEWEQVVLVSGGAAWSDHVAVQLFLLHDCGLTLFLPCAWDNKTPKFVDTGVTNWRSNPGRSANHYHQKFKLATGYEPLKDIQAAVYNGAIVDASHHGFHARNTAIARNSDVLIAFSWSTGNAPTEGGTFDTWRKCPAQRKIHISLHDLSGRSAVAKVKDMFHA</sequence>
<organism evidence="1 2">
    <name type="scientific">Jimgerdemannia flammicorona</name>
    <dbReference type="NCBI Taxonomy" id="994334"/>
    <lineage>
        <taxon>Eukaryota</taxon>
        <taxon>Fungi</taxon>
        <taxon>Fungi incertae sedis</taxon>
        <taxon>Mucoromycota</taxon>
        <taxon>Mucoromycotina</taxon>
        <taxon>Endogonomycetes</taxon>
        <taxon>Endogonales</taxon>
        <taxon>Endogonaceae</taxon>
        <taxon>Jimgerdemannia</taxon>
    </lineage>
</organism>
<accession>A0A433DD00</accession>
<gene>
    <name evidence="1" type="ORF">BC936DRAFT_144084</name>
</gene>
<name>A0A433DD00_9FUNG</name>
<comment type="caution">
    <text evidence="1">The sequence shown here is derived from an EMBL/GenBank/DDBJ whole genome shotgun (WGS) entry which is preliminary data.</text>
</comment>
<keyword evidence="2" id="KW-1185">Reference proteome</keyword>
<reference evidence="1 2" key="1">
    <citation type="journal article" date="2018" name="New Phytol.">
        <title>Phylogenomics of Endogonaceae and evolution of mycorrhizas within Mucoromycota.</title>
        <authorList>
            <person name="Chang Y."/>
            <person name="Desiro A."/>
            <person name="Na H."/>
            <person name="Sandor L."/>
            <person name="Lipzen A."/>
            <person name="Clum A."/>
            <person name="Barry K."/>
            <person name="Grigoriev I.V."/>
            <person name="Martin F.M."/>
            <person name="Stajich J.E."/>
            <person name="Smith M.E."/>
            <person name="Bonito G."/>
            <person name="Spatafora J.W."/>
        </authorList>
    </citation>
    <scope>NUCLEOTIDE SEQUENCE [LARGE SCALE GENOMIC DNA]</scope>
    <source>
        <strain evidence="1 2">GMNB39</strain>
    </source>
</reference>
<dbReference type="OrthoDB" id="2134456at2759"/>
<protein>
    <submittedName>
        <fullName evidence="1">Uncharacterized protein</fullName>
    </submittedName>
</protein>
<proteinExistence type="predicted"/>
<evidence type="ECO:0000313" key="1">
    <source>
        <dbReference type="EMBL" id="RUP48730.1"/>
    </source>
</evidence>
<evidence type="ECO:0000313" key="2">
    <source>
        <dbReference type="Proteomes" id="UP000268093"/>
    </source>
</evidence>